<dbReference type="Proteomes" id="UP000018144">
    <property type="component" value="Unassembled WGS sequence"/>
</dbReference>
<name>U4LF00_PYROM</name>
<dbReference type="OrthoDB" id="5497808at2759"/>
<keyword evidence="2" id="KW-1185">Reference proteome</keyword>
<dbReference type="AlphaFoldDB" id="U4LF00"/>
<organism evidence="1 2">
    <name type="scientific">Pyronema omphalodes (strain CBS 100304)</name>
    <name type="common">Pyronema confluens</name>
    <dbReference type="NCBI Taxonomy" id="1076935"/>
    <lineage>
        <taxon>Eukaryota</taxon>
        <taxon>Fungi</taxon>
        <taxon>Dikarya</taxon>
        <taxon>Ascomycota</taxon>
        <taxon>Pezizomycotina</taxon>
        <taxon>Pezizomycetes</taxon>
        <taxon>Pezizales</taxon>
        <taxon>Pyronemataceae</taxon>
        <taxon>Pyronema</taxon>
    </lineage>
</organism>
<protein>
    <submittedName>
        <fullName evidence="1">Uncharacterized protein</fullName>
    </submittedName>
</protein>
<evidence type="ECO:0000313" key="2">
    <source>
        <dbReference type="Proteomes" id="UP000018144"/>
    </source>
</evidence>
<dbReference type="EMBL" id="HF935466">
    <property type="protein sequence ID" value="CCX30699.1"/>
    <property type="molecule type" value="Genomic_DNA"/>
</dbReference>
<evidence type="ECO:0000313" key="1">
    <source>
        <dbReference type="EMBL" id="CCX30699.1"/>
    </source>
</evidence>
<sequence>MPSMYEERFRSEAIAISRVVLSDSKQRNLRAHLVTPYDETEPPRREIDVSVPLSQRSRTFRLSGIPGDVTQELLSLYLDGLDVGDEEGTSLTGNSTVSSLVPYKSWQVATVSFDREPKEFRQCKPGKASYLFVQSLQGVGASTASFEIVADCDFYCLTPLYQSPDAIKYDIIAVTGLSGHAFGSWKSTDLQMMPLLSSIYVGLLFQSQG</sequence>
<accession>U4LF00</accession>
<gene>
    <name evidence="1" type="ORF">PCON_09066</name>
</gene>
<reference evidence="1 2" key="1">
    <citation type="journal article" date="2013" name="PLoS Genet.">
        <title>The genome and development-dependent transcriptomes of Pyronema confluens: a window into fungal evolution.</title>
        <authorList>
            <person name="Traeger S."/>
            <person name="Altegoer F."/>
            <person name="Freitag M."/>
            <person name="Gabaldon T."/>
            <person name="Kempken F."/>
            <person name="Kumar A."/>
            <person name="Marcet-Houben M."/>
            <person name="Poggeler S."/>
            <person name="Stajich J.E."/>
            <person name="Nowrousian M."/>
        </authorList>
    </citation>
    <scope>NUCLEOTIDE SEQUENCE [LARGE SCALE GENOMIC DNA]</scope>
    <source>
        <strain evidence="2">CBS 100304</strain>
        <tissue evidence="1">Vegetative mycelium</tissue>
    </source>
</reference>
<proteinExistence type="predicted"/>